<dbReference type="Pfam" id="PF13401">
    <property type="entry name" value="AAA_22"/>
    <property type="match status" value="1"/>
</dbReference>
<dbReference type="PANTHER" id="PTHR47691:SF3">
    <property type="entry name" value="HTH-TYPE TRANSCRIPTIONAL REGULATOR RV0890C-RELATED"/>
    <property type="match status" value="1"/>
</dbReference>
<evidence type="ECO:0000259" key="5">
    <source>
        <dbReference type="SMART" id="SM01043"/>
    </source>
</evidence>
<gene>
    <name evidence="6" type="ORF">GCM10023340_35670</name>
</gene>
<sequence>MTTLRVLDGVALDGTPVTGERSQALLAALAAAHGRAVGEGDLVEAVWGPADRPANAAKALQVVVSRTRRQTGAEVVVRVDGGYRLGDEVDDDATAQAGALREAVRAEARGDAVAARDAARDALVHPVATAAGVEALDALRDDARRVADLARAVLGRALAALGDHAEALPLLQAVPDPDETTTVALLRAEAAVHGVPAALAAYEHHRARLADDLGVDPGPALQALHAQLLAADNPVRTGVRFDATSLVGRDDDVRALRALVREARVVSILGPGGLGKTRLANLLAREAEQPVVHLVELVGVTSPDDVVGEVGSTLGVRDSVTGRRVLTAEQRADVRGRIAQQLAQAPTLLVLDNCEHVVEAVADLVAFLVATTSDLRVVTTTRAPLAIAAERVFALPQLSAEAATELFRQRAEAARPGVRLDDVVVDRVVARLDGLPLALELAAAKVRAMSVADIDRRLDDRFALLRGHDRGAPDRHQTLLAVIDWSWNLLDERDRRALRRLSLFADGFGLDGAEALCGPAALPALESLAGQSLVTVSDTADGGLRYRMLETVREFGRLRLAEAGDEDDARAARRAWGVTVAHEALDGLDGAGQVDAVRAVAREEVNLTDVLRETLAEPDPESVVVLIAALGGTWTIRGEHVRVIALLDALDQALTGWEPPDRLVDVTARATAVAVMNTTIVELDVPPRSRELFGLCAPRSSHPGSRAMARLVATMEGDGDLEAFVDDPDRHVASLALQWASHARENVGDADGAIEASTRALALWRPDDGVWLRSLHHTQLAGLYSQRGELARAVEHAAAGLAGLDALEAADDAVQLRAVLACAAIERGDLPAARDTIAALDAAPATGLFGGAVVIASVHAELALAEGDVERGLRLYRDALAPARSMRFPGSTADDDYQPYLLFAEGGVLAAHARHARAAGPEAVAFASRLHRVVVAKLPGLLSHEHHRPDYPLDGCTLFAAGAWWLLAEHDVERGVALLALAHRFGYSRYAPSMSWTRVLADAETIAPGALEAAVAAYGTRRGPDVLDDARAVVARL</sequence>
<evidence type="ECO:0000313" key="6">
    <source>
        <dbReference type="EMBL" id="GAA5153507.1"/>
    </source>
</evidence>
<evidence type="ECO:0000259" key="4">
    <source>
        <dbReference type="SMART" id="SM00862"/>
    </source>
</evidence>
<dbReference type="SUPFAM" id="SSF52540">
    <property type="entry name" value="P-loop containing nucleoside triphosphate hydrolases"/>
    <property type="match status" value="1"/>
</dbReference>
<dbReference type="InterPro" id="IPR058852">
    <property type="entry name" value="HTH_77"/>
</dbReference>
<dbReference type="PRINTS" id="PR00364">
    <property type="entry name" value="DISEASERSIST"/>
</dbReference>
<accession>A0ABP9Q3N8</accession>
<comment type="similarity">
    <text evidence="1">Belongs to the AfsR/DnrI/RedD regulatory family.</text>
</comment>
<dbReference type="Pfam" id="PF25872">
    <property type="entry name" value="HTH_77"/>
    <property type="match status" value="1"/>
</dbReference>
<dbReference type="InterPro" id="IPR001867">
    <property type="entry name" value="OmpR/PhoB-type_DNA-bd"/>
</dbReference>
<name>A0ABP9Q3N8_9ACTN</name>
<dbReference type="SMART" id="SM00862">
    <property type="entry name" value="Trans_reg_C"/>
    <property type="match status" value="1"/>
</dbReference>
<dbReference type="InterPro" id="IPR005158">
    <property type="entry name" value="BTAD"/>
</dbReference>
<proteinExistence type="inferred from homology"/>
<dbReference type="InterPro" id="IPR036388">
    <property type="entry name" value="WH-like_DNA-bd_sf"/>
</dbReference>
<keyword evidence="7" id="KW-1185">Reference proteome</keyword>
<dbReference type="RefSeq" id="WP_345461729.1">
    <property type="nucleotide sequence ID" value="NZ_BAABKG010000004.1"/>
</dbReference>
<keyword evidence="2" id="KW-0238">DNA-binding</keyword>
<evidence type="ECO:0000313" key="7">
    <source>
        <dbReference type="Proteomes" id="UP001500221"/>
    </source>
</evidence>
<dbReference type="InterPro" id="IPR016032">
    <property type="entry name" value="Sig_transdc_resp-reg_C-effctor"/>
</dbReference>
<reference evidence="7" key="1">
    <citation type="journal article" date="2019" name="Int. J. Syst. Evol. Microbiol.">
        <title>The Global Catalogue of Microorganisms (GCM) 10K type strain sequencing project: providing services to taxonomists for standard genome sequencing and annotation.</title>
        <authorList>
            <consortium name="The Broad Institute Genomics Platform"/>
            <consortium name="The Broad Institute Genome Sequencing Center for Infectious Disease"/>
            <person name="Wu L."/>
            <person name="Ma J."/>
        </authorList>
    </citation>
    <scope>NUCLEOTIDE SEQUENCE [LARGE SCALE GENOMIC DNA]</scope>
    <source>
        <strain evidence="7">JCM 18459</strain>
    </source>
</reference>
<dbReference type="SMART" id="SM00382">
    <property type="entry name" value="AAA"/>
    <property type="match status" value="1"/>
</dbReference>
<dbReference type="InterPro" id="IPR003593">
    <property type="entry name" value="AAA+_ATPase"/>
</dbReference>
<dbReference type="InterPro" id="IPR049945">
    <property type="entry name" value="AAA_22"/>
</dbReference>
<dbReference type="PANTHER" id="PTHR47691">
    <property type="entry name" value="REGULATOR-RELATED"/>
    <property type="match status" value="1"/>
</dbReference>
<evidence type="ECO:0008006" key="8">
    <source>
        <dbReference type="Google" id="ProtNLM"/>
    </source>
</evidence>
<dbReference type="Gene3D" id="1.25.40.10">
    <property type="entry name" value="Tetratricopeptide repeat domain"/>
    <property type="match status" value="1"/>
</dbReference>
<feature type="domain" description="OmpR/PhoB-type" evidence="4">
    <location>
        <begin position="14"/>
        <end position="85"/>
    </location>
</feature>
<dbReference type="SMART" id="SM01043">
    <property type="entry name" value="BTAD"/>
    <property type="match status" value="1"/>
</dbReference>
<dbReference type="InterPro" id="IPR027417">
    <property type="entry name" value="P-loop_NTPase"/>
</dbReference>
<feature type="domain" description="AAA+ ATPase" evidence="3">
    <location>
        <begin position="262"/>
        <end position="399"/>
    </location>
</feature>
<dbReference type="Gene3D" id="1.10.10.10">
    <property type="entry name" value="Winged helix-like DNA-binding domain superfamily/Winged helix DNA-binding domain"/>
    <property type="match status" value="1"/>
</dbReference>
<organism evidence="6 7">
    <name type="scientific">Nocardioides marinquilinus</name>
    <dbReference type="NCBI Taxonomy" id="1210400"/>
    <lineage>
        <taxon>Bacteria</taxon>
        <taxon>Bacillati</taxon>
        <taxon>Actinomycetota</taxon>
        <taxon>Actinomycetes</taxon>
        <taxon>Propionibacteriales</taxon>
        <taxon>Nocardioidaceae</taxon>
        <taxon>Nocardioides</taxon>
    </lineage>
</organism>
<dbReference type="Pfam" id="PF03704">
    <property type="entry name" value="BTAD"/>
    <property type="match status" value="1"/>
</dbReference>
<dbReference type="SUPFAM" id="SSF48452">
    <property type="entry name" value="TPR-like"/>
    <property type="match status" value="1"/>
</dbReference>
<protein>
    <recommendedName>
        <fullName evidence="8">Transcriptional regulator</fullName>
    </recommendedName>
</protein>
<feature type="domain" description="Bacterial transcriptional activator" evidence="5">
    <location>
        <begin position="91"/>
        <end position="229"/>
    </location>
</feature>
<comment type="caution">
    <text evidence="6">The sequence shown here is derived from an EMBL/GenBank/DDBJ whole genome shotgun (WGS) entry which is preliminary data.</text>
</comment>
<dbReference type="EMBL" id="BAABKG010000004">
    <property type="protein sequence ID" value="GAA5153507.1"/>
    <property type="molecule type" value="Genomic_DNA"/>
</dbReference>
<dbReference type="SUPFAM" id="SSF46894">
    <property type="entry name" value="C-terminal effector domain of the bipartite response regulators"/>
    <property type="match status" value="1"/>
</dbReference>
<evidence type="ECO:0000259" key="3">
    <source>
        <dbReference type="SMART" id="SM00382"/>
    </source>
</evidence>
<dbReference type="Gene3D" id="3.40.50.300">
    <property type="entry name" value="P-loop containing nucleotide triphosphate hydrolases"/>
    <property type="match status" value="1"/>
</dbReference>
<dbReference type="Proteomes" id="UP001500221">
    <property type="component" value="Unassembled WGS sequence"/>
</dbReference>
<dbReference type="InterPro" id="IPR011990">
    <property type="entry name" value="TPR-like_helical_dom_sf"/>
</dbReference>
<evidence type="ECO:0000256" key="1">
    <source>
        <dbReference type="ARBA" id="ARBA00005820"/>
    </source>
</evidence>
<evidence type="ECO:0000256" key="2">
    <source>
        <dbReference type="ARBA" id="ARBA00023125"/>
    </source>
</evidence>